<dbReference type="InterPro" id="IPR012429">
    <property type="entry name" value="HGSNAT_cat"/>
</dbReference>
<keyword evidence="1" id="KW-0812">Transmembrane</keyword>
<dbReference type="PANTHER" id="PTHR30590:SF2">
    <property type="entry name" value="INNER MEMBRANE PROTEIN"/>
    <property type="match status" value="1"/>
</dbReference>
<feature type="transmembrane region" description="Helical" evidence="1">
    <location>
        <begin position="7"/>
        <end position="26"/>
    </location>
</feature>
<evidence type="ECO:0000313" key="5">
    <source>
        <dbReference type="Proteomes" id="UP001501302"/>
    </source>
</evidence>
<feature type="transmembrane region" description="Helical" evidence="1">
    <location>
        <begin position="234"/>
        <end position="254"/>
    </location>
</feature>
<feature type="transmembrane region" description="Helical" evidence="1">
    <location>
        <begin position="135"/>
        <end position="153"/>
    </location>
</feature>
<feature type="transmembrane region" description="Helical" evidence="1">
    <location>
        <begin position="113"/>
        <end position="128"/>
    </location>
</feature>
<dbReference type="PANTHER" id="PTHR30590">
    <property type="entry name" value="INNER MEMBRANE PROTEIN"/>
    <property type="match status" value="1"/>
</dbReference>
<dbReference type="Proteomes" id="UP001501302">
    <property type="component" value="Unassembled WGS sequence"/>
</dbReference>
<dbReference type="Pfam" id="PF07786">
    <property type="entry name" value="HGSNAT_cat"/>
    <property type="match status" value="1"/>
</dbReference>
<feature type="transmembrane region" description="Helical" evidence="1">
    <location>
        <begin position="274"/>
        <end position="295"/>
    </location>
</feature>
<evidence type="ECO:0000256" key="1">
    <source>
        <dbReference type="SAM" id="Phobius"/>
    </source>
</evidence>
<feature type="domain" description="DUF418" evidence="2">
    <location>
        <begin position="222"/>
        <end position="381"/>
    </location>
</feature>
<feature type="domain" description="Heparan-alpha-glucosaminide N-acetyltransferase catalytic" evidence="3">
    <location>
        <begin position="5"/>
        <end position="146"/>
    </location>
</feature>
<evidence type="ECO:0000313" key="4">
    <source>
        <dbReference type="EMBL" id="GAA4934925.1"/>
    </source>
</evidence>
<feature type="transmembrane region" description="Helical" evidence="1">
    <location>
        <begin position="87"/>
        <end position="107"/>
    </location>
</feature>
<dbReference type="EMBL" id="BAABJJ010000006">
    <property type="protein sequence ID" value="GAA4934925.1"/>
    <property type="molecule type" value="Genomic_DNA"/>
</dbReference>
<proteinExistence type="predicted"/>
<feature type="transmembrane region" description="Helical" evidence="1">
    <location>
        <begin position="52"/>
        <end position="75"/>
    </location>
</feature>
<protein>
    <submittedName>
        <fullName evidence="4">DUF418 domain-containing protein</fullName>
    </submittedName>
</protein>
<reference evidence="5" key="1">
    <citation type="journal article" date="2019" name="Int. J. Syst. Evol. Microbiol.">
        <title>The Global Catalogue of Microorganisms (GCM) 10K type strain sequencing project: providing services to taxonomists for standard genome sequencing and annotation.</title>
        <authorList>
            <consortium name="The Broad Institute Genomics Platform"/>
            <consortium name="The Broad Institute Genome Sequencing Center for Infectious Disease"/>
            <person name="Wu L."/>
            <person name="Ma J."/>
        </authorList>
    </citation>
    <scope>NUCLEOTIDE SEQUENCE [LARGE SCALE GENOMIC DNA]</scope>
    <source>
        <strain evidence="5">JCM 18285</strain>
    </source>
</reference>
<sequence>MIKDRIIIIDVLRGFALLLIVLIHYVEHFDFFQSTQANFIFSGSTDKEVMRLSFLLISGKAYSIFALLFGISFFIQMDNKAQKGIDYRWRFIWRMTILLIIGFLHSLIYRGDILHIYALLSLPVVFLYKARTNILWIISVLLVLQIPIIYNLIQTFIDSSYEYVKPLKGYFTEGNEVYASGNFREVISYNFWKGRITVWAWTFNNGRYLQLIALFMVGTIIGRKRLFENIENKVKGLIIVIVISIILIYILSYVNSSYKASDLTKLQKGFINTIITSLVSLSATSGIIALVSFLYIKFKGLYIFKLFSAYGKMSLTNYILQAILGVILFYDFGFSLYKYLGSTWSIILGIVIFIVQALISKQWNEKYCYGPIEWFWRCSTNLDFSIKIKRKSKQN</sequence>
<feature type="transmembrane region" description="Helical" evidence="1">
    <location>
        <begin position="315"/>
        <end position="333"/>
    </location>
</feature>
<evidence type="ECO:0000259" key="3">
    <source>
        <dbReference type="Pfam" id="PF07786"/>
    </source>
</evidence>
<evidence type="ECO:0000259" key="2">
    <source>
        <dbReference type="Pfam" id="PF04235"/>
    </source>
</evidence>
<accession>A0ABP9GIS9</accession>
<keyword evidence="1" id="KW-1133">Transmembrane helix</keyword>
<name>A0ABP9GIS9_9FLAO</name>
<gene>
    <name evidence="4" type="ORF">GCM10023314_04110</name>
</gene>
<keyword evidence="5" id="KW-1185">Reference proteome</keyword>
<feature type="transmembrane region" description="Helical" evidence="1">
    <location>
        <begin position="339"/>
        <end position="359"/>
    </location>
</feature>
<organism evidence="4 5">
    <name type="scientific">Algibacter agarivorans</name>
    <dbReference type="NCBI Taxonomy" id="1109741"/>
    <lineage>
        <taxon>Bacteria</taxon>
        <taxon>Pseudomonadati</taxon>
        <taxon>Bacteroidota</taxon>
        <taxon>Flavobacteriia</taxon>
        <taxon>Flavobacteriales</taxon>
        <taxon>Flavobacteriaceae</taxon>
        <taxon>Algibacter</taxon>
    </lineage>
</organism>
<dbReference type="Pfam" id="PF04235">
    <property type="entry name" value="DUF418"/>
    <property type="match status" value="1"/>
</dbReference>
<dbReference type="RefSeq" id="WP_345189891.1">
    <property type="nucleotide sequence ID" value="NZ_BAABJJ010000006.1"/>
</dbReference>
<dbReference type="InterPro" id="IPR007349">
    <property type="entry name" value="DUF418"/>
</dbReference>
<feature type="transmembrane region" description="Helical" evidence="1">
    <location>
        <begin position="205"/>
        <end position="222"/>
    </location>
</feature>
<comment type="caution">
    <text evidence="4">The sequence shown here is derived from an EMBL/GenBank/DDBJ whole genome shotgun (WGS) entry which is preliminary data.</text>
</comment>
<keyword evidence="1" id="KW-0472">Membrane</keyword>
<dbReference type="InterPro" id="IPR052529">
    <property type="entry name" value="Bact_Transport_Assoc"/>
</dbReference>